<proteinExistence type="predicted"/>
<evidence type="ECO:0000313" key="2">
    <source>
        <dbReference type="EMBL" id="WPY01071.1"/>
    </source>
</evidence>
<accession>A0ABZ0UTF9</accession>
<keyword evidence="1" id="KW-0472">Membrane</keyword>
<organism evidence="2 3">
    <name type="scientific">Candidatus Trichorickettsia mobilis</name>
    <dbReference type="NCBI Taxonomy" id="1346319"/>
    <lineage>
        <taxon>Bacteria</taxon>
        <taxon>Pseudomonadati</taxon>
        <taxon>Pseudomonadota</taxon>
        <taxon>Alphaproteobacteria</taxon>
        <taxon>Rickettsiales</taxon>
        <taxon>Rickettsiaceae</taxon>
        <taxon>Rickettsieae</taxon>
        <taxon>Candidatus Trichorickettsia</taxon>
    </lineage>
</organism>
<evidence type="ECO:0000256" key="1">
    <source>
        <dbReference type="SAM" id="Phobius"/>
    </source>
</evidence>
<protein>
    <submittedName>
        <fullName evidence="2">Uncharacterized protein</fullName>
    </submittedName>
</protein>
<feature type="transmembrane region" description="Helical" evidence="1">
    <location>
        <begin position="12"/>
        <end position="30"/>
    </location>
</feature>
<reference evidence="2 3" key="1">
    <citation type="submission" date="2022-10" db="EMBL/GenBank/DDBJ databases">
        <title>Host association and intracellularity evolved multiple times independently in the Rickettsiales.</title>
        <authorList>
            <person name="Castelli M."/>
            <person name="Nardi T."/>
            <person name="Gammuto L."/>
            <person name="Bellinzona G."/>
            <person name="Sabaneyeva E."/>
            <person name="Potekhin A."/>
            <person name="Serra V."/>
            <person name="Petroni G."/>
            <person name="Sassera D."/>
        </authorList>
    </citation>
    <scope>NUCLEOTIDE SEQUENCE [LARGE SCALE GENOMIC DNA]</scope>
    <source>
        <strain evidence="2 3">Kr 154-4</strain>
    </source>
</reference>
<dbReference type="RefSeq" id="WP_323737877.1">
    <property type="nucleotide sequence ID" value="NZ_CP112932.1"/>
</dbReference>
<dbReference type="Proteomes" id="UP001326613">
    <property type="component" value="Chromosome"/>
</dbReference>
<keyword evidence="1" id="KW-1133">Transmembrane helix</keyword>
<gene>
    <name evidence="2" type="ORF">Trichorick_00966</name>
</gene>
<evidence type="ECO:0000313" key="3">
    <source>
        <dbReference type="Proteomes" id="UP001326613"/>
    </source>
</evidence>
<keyword evidence="3" id="KW-1185">Reference proteome</keyword>
<name>A0ABZ0UTF9_9RICK</name>
<dbReference type="EMBL" id="CP112932">
    <property type="protein sequence ID" value="WPY01071.1"/>
    <property type="molecule type" value="Genomic_DNA"/>
</dbReference>
<sequence>MHDKKTIMSKNINVILNSLLISIDSFIIFLKKENKLLLQGDVNNAAKMLDKKYEILVNFQKIESDLHSSLQEHDVANDQQVKGIFEKAKIKYNSLHDLMQENEILLRSNIEIGEKIMEIYNSSRVNQLVNQYGYNKDGQIAATQNLEKIMPAINVNNKI</sequence>
<keyword evidence="1" id="KW-0812">Transmembrane</keyword>